<dbReference type="InterPro" id="IPR011050">
    <property type="entry name" value="Pectin_lyase_fold/virulence"/>
</dbReference>
<dbReference type="KEGG" id="mzi:HWN40_04905"/>
<keyword evidence="3" id="KW-1185">Reference proteome</keyword>
<dbReference type="InterPro" id="IPR039448">
    <property type="entry name" value="Beta_helix"/>
</dbReference>
<gene>
    <name evidence="2" type="ORF">HWN40_04905</name>
</gene>
<dbReference type="InterPro" id="IPR006626">
    <property type="entry name" value="PbH1"/>
</dbReference>
<dbReference type="GeneID" id="55820990"/>
<feature type="domain" description="Right handed beta helix" evidence="1">
    <location>
        <begin position="85"/>
        <end position="227"/>
    </location>
</feature>
<name>A0A7D5E619_9EURY</name>
<dbReference type="Gene3D" id="2.160.20.10">
    <property type="entry name" value="Single-stranded right-handed beta-helix, Pectin lyase-like"/>
    <property type="match status" value="1"/>
</dbReference>
<dbReference type="InterPro" id="IPR012334">
    <property type="entry name" value="Pectin_lyas_fold"/>
</dbReference>
<organism evidence="2 3">
    <name type="scientific">Methanolobus zinderi</name>
    <dbReference type="NCBI Taxonomy" id="536044"/>
    <lineage>
        <taxon>Archaea</taxon>
        <taxon>Methanobacteriati</taxon>
        <taxon>Methanobacteriota</taxon>
        <taxon>Stenosarchaea group</taxon>
        <taxon>Methanomicrobia</taxon>
        <taxon>Methanosarcinales</taxon>
        <taxon>Methanosarcinaceae</taxon>
        <taxon>Methanolobus</taxon>
    </lineage>
</organism>
<dbReference type="SMART" id="SM00710">
    <property type="entry name" value="PbH1"/>
    <property type="match status" value="8"/>
</dbReference>
<sequence>MVCLVLGLSLGTAIASAADTTADEGSNYTVSISKDTTTTSVHTKDGELIYEGNNDVEAIKAAVNAVDEGSILINSGTYMISSAIELKSNIELVGKDAVLRGYSIFNITDATNVTIRGFELSDPDEAYLPVVGDVGLIKFENSNNCLIEDNTFTNFRSYGVYLDVSSPSYTNEEITIRNNEFLDFGYAGVMIGKQSNNIYVEDNLFKDINTRKINVNSYGVAVAKGGSSYKYSEYIYIRNNHIENNPVWEGIDSHGSNNIYIEDNTITDVKIPIAVSHSTSDGSYPETLHDVKITGNQIQGYTNGQKQDSGIYVIGGHGGAVLEPISRVIVSDNTIRDVNNWLISDDGAIVLQSVEKAVVENNDISGVGGTGINLENADNTVVKDNSIKDMKPISGATQGLEIISSGSNLTFENNNFDESVEVPGV</sequence>
<dbReference type="PANTHER" id="PTHR36453">
    <property type="entry name" value="SECRETED PROTEIN-RELATED"/>
    <property type="match status" value="1"/>
</dbReference>
<reference evidence="2 3" key="1">
    <citation type="submission" date="2020-06" db="EMBL/GenBank/DDBJ databases">
        <title>Methanolobus halotolerans sp. nov., isolated from a saline lake Tus in Siberia.</title>
        <authorList>
            <person name="Shen Y."/>
            <person name="Chen S.-C."/>
            <person name="Lai M.-C."/>
            <person name="Huang H.-H."/>
            <person name="Chiu H.-H."/>
            <person name="Tang S.-L."/>
            <person name="Rogozin D.Y."/>
            <person name="Degermendzhy A.G."/>
        </authorList>
    </citation>
    <scope>NUCLEOTIDE SEQUENCE [LARGE SCALE GENOMIC DNA]</scope>
    <source>
        <strain evidence="2 3">DSM 21339</strain>
    </source>
</reference>
<dbReference type="OrthoDB" id="126121at2157"/>
<proteinExistence type="predicted"/>
<evidence type="ECO:0000313" key="3">
    <source>
        <dbReference type="Proteomes" id="UP000509594"/>
    </source>
</evidence>
<evidence type="ECO:0000259" key="1">
    <source>
        <dbReference type="Pfam" id="PF13229"/>
    </source>
</evidence>
<protein>
    <submittedName>
        <fullName evidence="2">Right-handed parallel beta-helix repeat-containing protein</fullName>
    </submittedName>
</protein>
<evidence type="ECO:0000313" key="2">
    <source>
        <dbReference type="EMBL" id="QLC49632.1"/>
    </source>
</evidence>
<dbReference type="RefSeq" id="WP_176964688.1">
    <property type="nucleotide sequence ID" value="NZ_CP058215.1"/>
</dbReference>
<accession>A0A7D5E619</accession>
<dbReference type="Proteomes" id="UP000509594">
    <property type="component" value="Chromosome"/>
</dbReference>
<dbReference type="EMBL" id="CP058215">
    <property type="protein sequence ID" value="QLC49632.1"/>
    <property type="molecule type" value="Genomic_DNA"/>
</dbReference>
<dbReference type="AlphaFoldDB" id="A0A7D5E619"/>
<dbReference type="SUPFAM" id="SSF51126">
    <property type="entry name" value="Pectin lyase-like"/>
    <property type="match status" value="2"/>
</dbReference>
<dbReference type="PANTHER" id="PTHR36453:SF1">
    <property type="entry name" value="RIGHT HANDED BETA HELIX DOMAIN-CONTAINING PROTEIN"/>
    <property type="match status" value="1"/>
</dbReference>
<feature type="domain" description="Right handed beta helix" evidence="1">
    <location>
        <begin position="289"/>
        <end position="419"/>
    </location>
</feature>
<dbReference type="Pfam" id="PF13229">
    <property type="entry name" value="Beta_helix"/>
    <property type="match status" value="2"/>
</dbReference>